<sequence>MFKNMILIGGAVVSKLVRGKLKFFLVKSSDGVDWEIPKLTVRKTESSVRAVLRMIGEQGGMRARIINEASRYSTNQVVNGKSVTQKIFYYALIHRADSGESVGFFQSEWYDYAKAYKKLKLKREKSSLSSANKILKEWWKKRRKRREKVADES</sequence>
<reference evidence="1 2" key="1">
    <citation type="journal article" date="2015" name="Nature">
        <title>rRNA introns, odd ribosomes, and small enigmatic genomes across a large radiation of phyla.</title>
        <authorList>
            <person name="Brown C.T."/>
            <person name="Hug L.A."/>
            <person name="Thomas B.C."/>
            <person name="Sharon I."/>
            <person name="Castelle C.J."/>
            <person name="Singh A."/>
            <person name="Wilkins M.J."/>
            <person name="Williams K.H."/>
            <person name="Banfield J.F."/>
        </authorList>
    </citation>
    <scope>NUCLEOTIDE SEQUENCE [LARGE SCALE GENOMIC DNA]</scope>
</reference>
<name>A0A0G0NG82_9BACT</name>
<dbReference type="EMBL" id="LBWP01000002">
    <property type="protein sequence ID" value="KKR11826.1"/>
    <property type="molecule type" value="Genomic_DNA"/>
</dbReference>
<proteinExistence type="predicted"/>
<dbReference type="InterPro" id="IPR015797">
    <property type="entry name" value="NUDIX_hydrolase-like_dom_sf"/>
</dbReference>
<dbReference type="SUPFAM" id="SSF55811">
    <property type="entry name" value="Nudix"/>
    <property type="match status" value="1"/>
</dbReference>
<comment type="caution">
    <text evidence="1">The sequence shown here is derived from an EMBL/GenBank/DDBJ whole genome shotgun (WGS) entry which is preliminary data.</text>
</comment>
<dbReference type="STRING" id="1618550.UT39_C0002G0007"/>
<gene>
    <name evidence="1" type="ORF">UT39_C0002G0007</name>
</gene>
<evidence type="ECO:0000313" key="1">
    <source>
        <dbReference type="EMBL" id="KKR11826.1"/>
    </source>
</evidence>
<evidence type="ECO:0000313" key="2">
    <source>
        <dbReference type="Proteomes" id="UP000034246"/>
    </source>
</evidence>
<dbReference type="AlphaFoldDB" id="A0A0G0NG82"/>
<organism evidence="1 2">
    <name type="scientific">Candidatus Woesebacteria bacterium GW2011_GWA1_39_21</name>
    <dbReference type="NCBI Taxonomy" id="1618550"/>
    <lineage>
        <taxon>Bacteria</taxon>
        <taxon>Candidatus Woeseibacteriota</taxon>
    </lineage>
</organism>
<accession>A0A0G0NG82</accession>
<dbReference type="Proteomes" id="UP000034246">
    <property type="component" value="Unassembled WGS sequence"/>
</dbReference>
<evidence type="ECO:0008006" key="3">
    <source>
        <dbReference type="Google" id="ProtNLM"/>
    </source>
</evidence>
<protein>
    <recommendedName>
        <fullName evidence="3">Nudix hydrolase domain-containing protein</fullName>
    </recommendedName>
</protein>
<dbReference type="Gene3D" id="3.90.79.10">
    <property type="entry name" value="Nucleoside Triphosphate Pyrophosphohydrolase"/>
    <property type="match status" value="1"/>
</dbReference>